<sequence length="382" mass="43820">MKFIYNLSFIQKILFAFLNMNKVQKLFNQSYLVINTMNTSNSIEMGVYTTMPESEINLEGSEEVVETIYGNVKVVIYGDKKNGHPVITFHDIGMNSDMNFNNFFSFLTPTKLIKRFCVYNINAPGQEFGAVKLPSGFFYPNMDELAVIVEKVVEHFGITSFIGFGMGAGTNILVRYALKHSNSVDALVLINPILQKAGWIEWFYQKLNLNSLRNGKMPPFVVDYFIWHFFGRRLDECNQDSLKQYRAYFYYHQKPWNLALFIESFLNRDELSLTDISKNFKLKVPTLIIVGNNSAFVDESVYANSQFEPRMTEWLKVSDSSGLVLEDKPAEVAQAFLLFLQGNGFCCDLNIPKIVSLLRGELQSINKPQHNLTLEKVDEFGF</sequence>
<organism evidence="2 3">
    <name type="scientific">Meloidogyne graminicola</name>
    <dbReference type="NCBI Taxonomy" id="189291"/>
    <lineage>
        <taxon>Eukaryota</taxon>
        <taxon>Metazoa</taxon>
        <taxon>Ecdysozoa</taxon>
        <taxon>Nematoda</taxon>
        <taxon>Chromadorea</taxon>
        <taxon>Rhabditida</taxon>
        <taxon>Tylenchina</taxon>
        <taxon>Tylenchomorpha</taxon>
        <taxon>Tylenchoidea</taxon>
        <taxon>Meloidogynidae</taxon>
        <taxon>Meloidogyninae</taxon>
        <taxon>Meloidogyne</taxon>
    </lineage>
</organism>
<protein>
    <recommendedName>
        <fullName evidence="4">Protein NDRG3</fullName>
    </recommendedName>
</protein>
<reference evidence="2" key="1">
    <citation type="journal article" date="2020" name="Ecol. Evol.">
        <title>Genome structure and content of the rice root-knot nematode (Meloidogyne graminicola).</title>
        <authorList>
            <person name="Phan N.T."/>
            <person name="Danchin E.G.J."/>
            <person name="Klopp C."/>
            <person name="Perfus-Barbeoch L."/>
            <person name="Kozlowski D.K."/>
            <person name="Koutsovoulos G.D."/>
            <person name="Lopez-Roques C."/>
            <person name="Bouchez O."/>
            <person name="Zahm M."/>
            <person name="Besnard G."/>
            <person name="Bellafiore S."/>
        </authorList>
    </citation>
    <scope>NUCLEOTIDE SEQUENCE</scope>
    <source>
        <strain evidence="2">VN-18</strain>
    </source>
</reference>
<dbReference type="PANTHER" id="PTHR11034">
    <property type="entry name" value="N-MYC DOWNSTREAM REGULATED"/>
    <property type="match status" value="1"/>
</dbReference>
<accession>A0A8S9ZUL2</accession>
<dbReference type="InterPro" id="IPR029058">
    <property type="entry name" value="AB_hydrolase_fold"/>
</dbReference>
<dbReference type="EMBL" id="JABEBT010000025">
    <property type="protein sequence ID" value="KAF7636888.1"/>
    <property type="molecule type" value="Genomic_DNA"/>
</dbReference>
<evidence type="ECO:0008006" key="4">
    <source>
        <dbReference type="Google" id="ProtNLM"/>
    </source>
</evidence>
<evidence type="ECO:0000256" key="1">
    <source>
        <dbReference type="ARBA" id="ARBA00005598"/>
    </source>
</evidence>
<dbReference type="SUPFAM" id="SSF53474">
    <property type="entry name" value="alpha/beta-Hydrolases"/>
    <property type="match status" value="1"/>
</dbReference>
<evidence type="ECO:0000313" key="2">
    <source>
        <dbReference type="EMBL" id="KAF7636888.1"/>
    </source>
</evidence>
<dbReference type="InterPro" id="IPR004142">
    <property type="entry name" value="NDRG"/>
</dbReference>
<dbReference type="Pfam" id="PF03096">
    <property type="entry name" value="Ndr"/>
    <property type="match status" value="1"/>
</dbReference>
<comment type="similarity">
    <text evidence="1">Belongs to the NDRG family.</text>
</comment>
<evidence type="ECO:0000313" key="3">
    <source>
        <dbReference type="Proteomes" id="UP000605970"/>
    </source>
</evidence>
<gene>
    <name evidence="2" type="ORF">Mgra_00003627</name>
</gene>
<dbReference type="Proteomes" id="UP000605970">
    <property type="component" value="Unassembled WGS sequence"/>
</dbReference>
<dbReference type="OrthoDB" id="741027at2759"/>
<comment type="caution">
    <text evidence="2">The sequence shown here is derived from an EMBL/GenBank/DDBJ whole genome shotgun (WGS) entry which is preliminary data.</text>
</comment>
<name>A0A8S9ZUL2_9BILA</name>
<dbReference type="Gene3D" id="3.40.50.1820">
    <property type="entry name" value="alpha/beta hydrolase"/>
    <property type="match status" value="1"/>
</dbReference>
<proteinExistence type="inferred from homology"/>
<keyword evidence="3" id="KW-1185">Reference proteome</keyword>
<dbReference type="AlphaFoldDB" id="A0A8S9ZUL2"/>